<keyword evidence="1 5" id="KW-1003">Cell membrane</keyword>
<dbReference type="SMART" id="SM00842">
    <property type="entry name" value="FtsA"/>
    <property type="match status" value="1"/>
</dbReference>
<evidence type="ECO:0000256" key="3">
    <source>
        <dbReference type="ARBA" id="ARBA00023136"/>
    </source>
</evidence>
<name>A0A078MD05_9BACL</name>
<comment type="function">
    <text evidence="5 6">Cell division protein that is involved in the assembly of the Z ring. May serve as a membrane anchor for the Z ring.</text>
</comment>
<dbReference type="InterPro" id="IPR043129">
    <property type="entry name" value="ATPase_NBD"/>
</dbReference>
<dbReference type="NCBIfam" id="TIGR01174">
    <property type="entry name" value="ftsA"/>
    <property type="match status" value="1"/>
</dbReference>
<keyword evidence="2 5" id="KW-0132">Cell division</keyword>
<evidence type="ECO:0000313" key="8">
    <source>
        <dbReference type="EMBL" id="CEA02606.1"/>
    </source>
</evidence>
<evidence type="ECO:0000256" key="5">
    <source>
        <dbReference type="HAMAP-Rule" id="MF_02033"/>
    </source>
</evidence>
<comment type="similarity">
    <text evidence="5 6">Belongs to the FtsA/MreB family.</text>
</comment>
<dbReference type="EMBL" id="LN483074">
    <property type="protein sequence ID" value="CEA02606.1"/>
    <property type="molecule type" value="Genomic_DNA"/>
</dbReference>
<dbReference type="PATRIC" id="fig|1461583.4.peg.1271"/>
<evidence type="ECO:0000256" key="6">
    <source>
        <dbReference type="PIRNR" id="PIRNR003101"/>
    </source>
</evidence>
<reference evidence="8" key="1">
    <citation type="submission" date="2014-07" db="EMBL/GenBank/DDBJ databases">
        <authorList>
            <person name="Urmite Genomes Urmite Genomes"/>
        </authorList>
    </citation>
    <scope>NUCLEOTIDE SEQUENCE</scope>
    <source>
        <strain evidence="8">13S34_air</strain>
    </source>
</reference>
<dbReference type="InterPro" id="IPR020823">
    <property type="entry name" value="Cell_div_FtsA"/>
</dbReference>
<dbReference type="HOGENOM" id="CLU_037850_1_1_9"/>
<sequence length="427" mass="47086">MDSQNIYTAIDIGSSNVKVVIGEMRGSQLHVIGESNIRSEGLRKGIIVDIEKTLQSVQEAIVHAERMTGYQVREAVVSISAHQAEIQRVKGVVTVTSGEVTNADLQRVMDSASSYKLPEGRECVNVVPIQFTVDDCEGITDPRGMIGVRLEVDAMMITTSATLMHNVLRCVERASINIHEIYFQPLVVGHAALTKDEKHQGTACIDIGGSSTTVSYYEEGILQNAKVVPLGGDNITQDISIVLKTSTTQAEYIKKQYGHAFNSDASDQEFFEVPIEGTDTVEQYSQRYLSEIMGARLVEILEFAIDALAQMGVRDLPGGVVLTGGCAMIEGIAPLTRQVMQTRVRIYTPQFISVREPGYAAAVGLIDYATQQDNFFNRETTATIQPSQPNHITEEVYYEEAIDGEESPEKRQSWKSKVSKMFNSIFE</sequence>
<dbReference type="InterPro" id="IPR050696">
    <property type="entry name" value="FtsA/MreB"/>
</dbReference>
<keyword evidence="4 5" id="KW-0131">Cell cycle</keyword>
<feature type="domain" description="SHS2" evidence="7">
    <location>
        <begin position="7"/>
        <end position="192"/>
    </location>
</feature>
<protein>
    <recommendedName>
        <fullName evidence="5 6">Cell division protein FtsA</fullName>
    </recommendedName>
</protein>
<keyword evidence="3 5" id="KW-0472">Membrane</keyword>
<dbReference type="HAMAP" id="MF_02033">
    <property type="entry name" value="FtsA"/>
    <property type="match status" value="1"/>
</dbReference>
<comment type="subcellular location">
    <subcellularLocation>
        <location evidence="5">Cell membrane</location>
        <topology evidence="5">Peripheral membrane protein</topology>
        <orientation evidence="5">Cytoplasmic side</orientation>
    </subcellularLocation>
    <text evidence="5">Localizes to the Z ring in an FtsZ-dependent manner. Targeted to the membrane through a conserved C-terminal amphipathic helix.</text>
</comment>
<dbReference type="SUPFAM" id="SSF53067">
    <property type="entry name" value="Actin-like ATPase domain"/>
    <property type="match status" value="2"/>
</dbReference>
<dbReference type="Pfam" id="PF14450">
    <property type="entry name" value="FtsA"/>
    <property type="match status" value="1"/>
</dbReference>
<organism evidence="8">
    <name type="scientific">Metalysinibacillus saudimassiliensis</name>
    <dbReference type="NCBI Taxonomy" id="1461583"/>
    <lineage>
        <taxon>Bacteria</taxon>
        <taxon>Bacillati</taxon>
        <taxon>Bacillota</taxon>
        <taxon>Bacilli</taxon>
        <taxon>Bacillales</taxon>
        <taxon>Caryophanaceae</taxon>
        <taxon>Metalysinibacillus</taxon>
    </lineage>
</organism>
<accession>A0A078MD05</accession>
<evidence type="ECO:0000256" key="2">
    <source>
        <dbReference type="ARBA" id="ARBA00022618"/>
    </source>
</evidence>
<gene>
    <name evidence="8" type="primary">ftsA_1</name>
    <name evidence="5" type="synonym">ftsA</name>
    <name evidence="8" type="ORF">BN1050_01312</name>
</gene>
<dbReference type="InterPro" id="IPR003494">
    <property type="entry name" value="SHS2_FtsA"/>
</dbReference>
<dbReference type="CDD" id="cd24048">
    <property type="entry name" value="ASKHA_NBD_FtsA"/>
    <property type="match status" value="1"/>
</dbReference>
<dbReference type="GO" id="GO:0043093">
    <property type="term" value="P:FtsZ-dependent cytokinesis"/>
    <property type="evidence" value="ECO:0007669"/>
    <property type="project" value="UniProtKB-UniRule"/>
</dbReference>
<evidence type="ECO:0000256" key="4">
    <source>
        <dbReference type="ARBA" id="ARBA00023306"/>
    </source>
</evidence>
<evidence type="ECO:0000256" key="1">
    <source>
        <dbReference type="ARBA" id="ARBA00022475"/>
    </source>
</evidence>
<dbReference type="Pfam" id="PF02491">
    <property type="entry name" value="SHS2_FTSA"/>
    <property type="match status" value="1"/>
</dbReference>
<dbReference type="AlphaFoldDB" id="A0A078MD05"/>
<proteinExistence type="inferred from homology"/>
<dbReference type="PANTHER" id="PTHR32432">
    <property type="entry name" value="CELL DIVISION PROTEIN FTSA-RELATED"/>
    <property type="match status" value="1"/>
</dbReference>
<evidence type="ECO:0000259" key="7">
    <source>
        <dbReference type="SMART" id="SM00842"/>
    </source>
</evidence>
<dbReference type="PIRSF" id="PIRSF003101">
    <property type="entry name" value="FtsA"/>
    <property type="match status" value="1"/>
</dbReference>
<comment type="subunit">
    <text evidence="5">Self-interacts. Interacts with FtsZ.</text>
</comment>
<dbReference type="GO" id="GO:0009898">
    <property type="term" value="C:cytoplasmic side of plasma membrane"/>
    <property type="evidence" value="ECO:0007669"/>
    <property type="project" value="UniProtKB-UniRule"/>
</dbReference>
<dbReference type="Gene3D" id="3.30.420.40">
    <property type="match status" value="2"/>
</dbReference>
<dbReference type="PANTHER" id="PTHR32432:SF4">
    <property type="entry name" value="CELL DIVISION PROTEIN FTSA"/>
    <property type="match status" value="1"/>
</dbReference>
<dbReference type="GO" id="GO:0032153">
    <property type="term" value="C:cell division site"/>
    <property type="evidence" value="ECO:0007669"/>
    <property type="project" value="UniProtKB-UniRule"/>
</dbReference>